<dbReference type="EMBL" id="JAODYY010000031">
    <property type="protein sequence ID" value="MDH0127152.1"/>
    <property type="molecule type" value="Genomic_DNA"/>
</dbReference>
<evidence type="ECO:0000313" key="2">
    <source>
        <dbReference type="Proteomes" id="UP001158087"/>
    </source>
</evidence>
<reference evidence="1" key="1">
    <citation type="submission" date="2022-09" db="EMBL/GenBank/DDBJ databases">
        <title>Intensive care unit water sources are persistently colonized with multi-drug resistant bacteria and are the site of extensive horizontal gene transfer of antibiotic resistance genes.</title>
        <authorList>
            <person name="Diorio-Toth L."/>
        </authorList>
    </citation>
    <scope>NUCLEOTIDE SEQUENCE</scope>
    <source>
        <strain evidence="1">GD04153</strain>
    </source>
</reference>
<sequence length="52" mass="6052">MPDHLTETEVRRLIAEIEHRLKTDPHVPTRRYLAEKLFELTDLLQEQGGIAA</sequence>
<dbReference type="AlphaFoldDB" id="A0AA42H5T0"/>
<dbReference type="Proteomes" id="UP001158087">
    <property type="component" value="Unassembled WGS sequence"/>
</dbReference>
<name>A0AA42H5T0_9HYPH</name>
<comment type="caution">
    <text evidence="1">The sequence shown here is derived from an EMBL/GenBank/DDBJ whole genome shotgun (WGS) entry which is preliminary data.</text>
</comment>
<evidence type="ECO:0000313" key="1">
    <source>
        <dbReference type="EMBL" id="MDH0127152.1"/>
    </source>
</evidence>
<organism evidence="1 2">
    <name type="scientific">Brucella intermedia GD04153</name>
    <dbReference type="NCBI Taxonomy" id="2975438"/>
    <lineage>
        <taxon>Bacteria</taxon>
        <taxon>Pseudomonadati</taxon>
        <taxon>Pseudomonadota</taxon>
        <taxon>Alphaproteobacteria</taxon>
        <taxon>Hyphomicrobiales</taxon>
        <taxon>Brucellaceae</taxon>
        <taxon>Brucella/Ochrobactrum group</taxon>
        <taxon>Brucella</taxon>
    </lineage>
</organism>
<proteinExistence type="predicted"/>
<protein>
    <submittedName>
        <fullName evidence="1">Uncharacterized protein</fullName>
    </submittedName>
</protein>
<accession>A0AA42H5T0</accession>
<gene>
    <name evidence="1" type="ORF">N7376_24605</name>
</gene>